<dbReference type="Pfam" id="PF02219">
    <property type="entry name" value="MTHFR"/>
    <property type="match status" value="1"/>
</dbReference>
<keyword evidence="4" id="KW-0285">Flavoprotein</keyword>
<evidence type="ECO:0000256" key="4">
    <source>
        <dbReference type="ARBA" id="ARBA00022630"/>
    </source>
</evidence>
<evidence type="ECO:0000256" key="8">
    <source>
        <dbReference type="PROSITE-ProRule" id="PRU00333"/>
    </source>
</evidence>
<feature type="binding site" evidence="8">
    <location>
        <position position="204"/>
    </location>
    <ligand>
        <name>Zn(2+)</name>
        <dbReference type="ChEBI" id="CHEBI:29105"/>
    </ligand>
</feature>
<dbReference type="Gene3D" id="3.20.20.220">
    <property type="match status" value="1"/>
</dbReference>
<feature type="binding site" evidence="8">
    <location>
        <position position="270"/>
    </location>
    <ligand>
        <name>Zn(2+)</name>
        <dbReference type="ChEBI" id="CHEBI:29105"/>
    </ligand>
</feature>
<proteinExistence type="predicted"/>
<keyword evidence="8" id="KW-0479">Metal-binding</keyword>
<accession>A0ABN6VY28</accession>
<dbReference type="PANTHER" id="PTHR45833">
    <property type="entry name" value="METHIONINE SYNTHASE"/>
    <property type="match status" value="1"/>
</dbReference>
<dbReference type="Pfam" id="PF02574">
    <property type="entry name" value="S-methyl_trans"/>
    <property type="match status" value="1"/>
</dbReference>
<feature type="domain" description="Hcy-binding" evidence="9">
    <location>
        <begin position="1"/>
        <end position="284"/>
    </location>
</feature>
<evidence type="ECO:0000256" key="7">
    <source>
        <dbReference type="ARBA" id="ARBA00023002"/>
    </source>
</evidence>
<evidence type="ECO:0000256" key="2">
    <source>
        <dbReference type="ARBA" id="ARBA00004777"/>
    </source>
</evidence>
<dbReference type="PANTHER" id="PTHR45833:SF2">
    <property type="entry name" value="BIFUNCTIONAL HOMOCYSTEINE S-METHYLTRANSFERASE_5,10-METHYLENETETRAHYDROFOLATE REDUCTASE"/>
    <property type="match status" value="1"/>
</dbReference>
<feature type="binding site" evidence="8">
    <location>
        <position position="269"/>
    </location>
    <ligand>
        <name>Zn(2+)</name>
        <dbReference type="ChEBI" id="CHEBI:29105"/>
    </ligand>
</feature>
<dbReference type="InterPro" id="IPR050554">
    <property type="entry name" value="Met_Synthase/Corrinoid"/>
</dbReference>
<keyword evidence="5 8" id="KW-0808">Transferase</keyword>
<comment type="cofactor">
    <cofactor evidence="8">
        <name>Zn(2+)</name>
        <dbReference type="ChEBI" id="CHEBI:29105"/>
    </cofactor>
</comment>
<keyword evidence="8" id="KW-0862">Zinc</keyword>
<comment type="cofactor">
    <cofactor evidence="1">
        <name>FAD</name>
        <dbReference type="ChEBI" id="CHEBI:57692"/>
    </cofactor>
</comment>
<evidence type="ECO:0000313" key="10">
    <source>
        <dbReference type="EMBL" id="BDV44377.1"/>
    </source>
</evidence>
<evidence type="ECO:0000256" key="5">
    <source>
        <dbReference type="ARBA" id="ARBA00022679"/>
    </source>
</evidence>
<dbReference type="CDD" id="cd00537">
    <property type="entry name" value="MTHFR"/>
    <property type="match status" value="1"/>
</dbReference>
<dbReference type="InterPro" id="IPR003726">
    <property type="entry name" value="HCY_dom"/>
</dbReference>
<dbReference type="Proteomes" id="UP001317705">
    <property type="component" value="Chromosome"/>
</dbReference>
<evidence type="ECO:0000256" key="1">
    <source>
        <dbReference type="ARBA" id="ARBA00001974"/>
    </source>
</evidence>
<dbReference type="InterPro" id="IPR036589">
    <property type="entry name" value="HCY_dom_sf"/>
</dbReference>
<dbReference type="SUPFAM" id="SSF82282">
    <property type="entry name" value="Homocysteine S-methyltransferase"/>
    <property type="match status" value="1"/>
</dbReference>
<comment type="pathway">
    <text evidence="2">One-carbon metabolism; tetrahydrofolate interconversion.</text>
</comment>
<dbReference type="SUPFAM" id="SSF51730">
    <property type="entry name" value="FAD-linked oxidoreductase"/>
    <property type="match status" value="1"/>
</dbReference>
<dbReference type="Gene3D" id="3.20.20.330">
    <property type="entry name" value="Homocysteine-binding-like domain"/>
    <property type="match status" value="1"/>
</dbReference>
<dbReference type="EMBL" id="AP027151">
    <property type="protein sequence ID" value="BDV44377.1"/>
    <property type="molecule type" value="Genomic_DNA"/>
</dbReference>
<evidence type="ECO:0000256" key="3">
    <source>
        <dbReference type="ARBA" id="ARBA00022603"/>
    </source>
</evidence>
<dbReference type="RefSeq" id="WP_282000481.1">
    <property type="nucleotide sequence ID" value="NZ_AP027151.1"/>
</dbReference>
<dbReference type="InterPro" id="IPR003171">
    <property type="entry name" value="Mehydrof_redctse-like"/>
</dbReference>
<gene>
    <name evidence="10" type="primary">metF-2</name>
    <name evidence="10" type="ORF">GURASL_33000</name>
</gene>
<keyword evidence="6" id="KW-0274">FAD</keyword>
<protein>
    <submittedName>
        <fullName evidence="10">Bifunctional homocysteine S-methyltransferase/methylenetetrahydrofolate reductase</fullName>
    </submittedName>
</protein>
<dbReference type="NCBIfam" id="NF006396">
    <property type="entry name" value="PRK08645.1"/>
    <property type="match status" value="1"/>
</dbReference>
<dbReference type="PROSITE" id="PS50970">
    <property type="entry name" value="HCY"/>
    <property type="match status" value="1"/>
</dbReference>
<evidence type="ECO:0000259" key="9">
    <source>
        <dbReference type="PROSITE" id="PS50970"/>
    </source>
</evidence>
<evidence type="ECO:0000313" key="11">
    <source>
        <dbReference type="Proteomes" id="UP001317705"/>
    </source>
</evidence>
<dbReference type="InterPro" id="IPR029041">
    <property type="entry name" value="FAD-linked_oxidoreductase-like"/>
</dbReference>
<name>A0ABN6VY28_9BACT</name>
<reference evidence="10 11" key="1">
    <citation type="submission" date="2022-12" db="EMBL/GenBank/DDBJ databases">
        <title>Polyphasic characterization of Geotalea uranireducens NIT-SL11 newly isolated from a complex of sewage sludge and microbially reduced graphene oxide.</title>
        <authorList>
            <person name="Xie L."/>
            <person name="Yoshida N."/>
            <person name="Meng L."/>
        </authorList>
    </citation>
    <scope>NUCLEOTIDE SEQUENCE [LARGE SCALE GENOMIC DNA]</scope>
    <source>
        <strain evidence="10 11">NIT-SL11</strain>
    </source>
</reference>
<keyword evidence="7" id="KW-0560">Oxidoreductase</keyword>
<evidence type="ECO:0000256" key="6">
    <source>
        <dbReference type="ARBA" id="ARBA00022827"/>
    </source>
</evidence>
<sequence>MNFLDRLHNEVLVGDGAIGTMFFAKGVSLEANVEHLNLVRPALVTELHREYLAAGSRVIETNTFGANYTKLAAIGLEKREREINLRGAQLAREAAGSDAFVAGSVGPLVRLRGDERELTAAEAEEIFRRQIGALAEGGVDLLLLETFTDLDQLKRAVAAARQTSLPVVANMAFLENGRIAGGFSVERVALELAAAGADVVGANCGAGPLEILGTIDRMARVVPLPLAAYPNSGFPEYHNGRYVYRTTPDYFADRALEMVAAGASLVGGCCGTTPEHVRQLAARLAGARPVSRQVTVPEFPAEAPRPATGDRVGFLARWGEEPVVTVELDPPRGFDCDKVVAGSRALKAAGADAINLAENPLARIRMGNIALGRLIQEEAGIEVIVHITCRDRNLLGLQSDLMGASLLGIRHILAVTGDPARIGEQAGATSVYDLNSFTLIKLLADLNAGVNALGNPLGRGAGFSIGCAFNPNGQRLEVQVARLEKKVANGARFVQTQPLYDIARLDEMLARTASLGVPILPGILPLVSERNCEFLHNEVPGIVIPEEIRQRMRGKDKESGIREGLAIAREFIAAARERVGGFYLIPPFGKYEIAVELVRYIKQR</sequence>
<keyword evidence="11" id="KW-1185">Reference proteome</keyword>
<organism evidence="10 11">
    <name type="scientific">Geotalea uraniireducens</name>
    <dbReference type="NCBI Taxonomy" id="351604"/>
    <lineage>
        <taxon>Bacteria</taxon>
        <taxon>Pseudomonadati</taxon>
        <taxon>Thermodesulfobacteriota</taxon>
        <taxon>Desulfuromonadia</taxon>
        <taxon>Geobacterales</taxon>
        <taxon>Geobacteraceae</taxon>
        <taxon>Geotalea</taxon>
    </lineage>
</organism>
<keyword evidence="3 8" id="KW-0489">Methyltransferase</keyword>